<keyword evidence="2" id="KW-1185">Reference proteome</keyword>
<evidence type="ECO:0000313" key="1">
    <source>
        <dbReference type="EMBL" id="GFH06375.1"/>
    </source>
</evidence>
<accession>A0A699YAJ5</accession>
<protein>
    <submittedName>
        <fullName evidence="1">Uncharacterized protein</fullName>
    </submittedName>
</protein>
<dbReference type="Proteomes" id="UP000485058">
    <property type="component" value="Unassembled WGS sequence"/>
</dbReference>
<dbReference type="EMBL" id="BLLF01000035">
    <property type="protein sequence ID" value="GFH06375.1"/>
    <property type="molecule type" value="Genomic_DNA"/>
</dbReference>
<sequence>VKRWQGSRDGPEFTAAVDALHAEYCQALKAALHTLR</sequence>
<gene>
    <name evidence="1" type="ORF">HaLaN_00995</name>
</gene>
<proteinExistence type="predicted"/>
<organism evidence="1 2">
    <name type="scientific">Haematococcus lacustris</name>
    <name type="common">Green alga</name>
    <name type="synonym">Haematococcus pluvialis</name>
    <dbReference type="NCBI Taxonomy" id="44745"/>
    <lineage>
        <taxon>Eukaryota</taxon>
        <taxon>Viridiplantae</taxon>
        <taxon>Chlorophyta</taxon>
        <taxon>core chlorophytes</taxon>
        <taxon>Chlorophyceae</taxon>
        <taxon>CS clade</taxon>
        <taxon>Chlamydomonadales</taxon>
        <taxon>Haematococcaceae</taxon>
        <taxon>Haematococcus</taxon>
    </lineage>
</organism>
<comment type="caution">
    <text evidence="1">The sequence shown here is derived from an EMBL/GenBank/DDBJ whole genome shotgun (WGS) entry which is preliminary data.</text>
</comment>
<name>A0A699YAJ5_HAELA</name>
<reference evidence="1 2" key="1">
    <citation type="submission" date="2020-02" db="EMBL/GenBank/DDBJ databases">
        <title>Draft genome sequence of Haematococcus lacustris strain NIES-144.</title>
        <authorList>
            <person name="Morimoto D."/>
            <person name="Nakagawa S."/>
            <person name="Yoshida T."/>
            <person name="Sawayama S."/>
        </authorList>
    </citation>
    <scope>NUCLEOTIDE SEQUENCE [LARGE SCALE GENOMIC DNA]</scope>
    <source>
        <strain evidence="1 2">NIES-144</strain>
    </source>
</reference>
<evidence type="ECO:0000313" key="2">
    <source>
        <dbReference type="Proteomes" id="UP000485058"/>
    </source>
</evidence>
<feature type="non-terminal residue" evidence="1">
    <location>
        <position position="1"/>
    </location>
</feature>
<dbReference type="AlphaFoldDB" id="A0A699YAJ5"/>